<evidence type="ECO:0000313" key="2">
    <source>
        <dbReference type="EMBL" id="CAK9188678.1"/>
    </source>
</evidence>
<proteinExistence type="predicted"/>
<evidence type="ECO:0000313" key="5">
    <source>
        <dbReference type="Proteomes" id="UP001497512"/>
    </source>
</evidence>
<dbReference type="Proteomes" id="UP001497512">
    <property type="component" value="Unassembled WGS sequence"/>
</dbReference>
<dbReference type="EMBL" id="CAXANX010000021">
    <property type="protein sequence ID" value="CAK9188738.1"/>
    <property type="molecule type" value="Genomic_DNA"/>
</dbReference>
<evidence type="ECO:0008006" key="6">
    <source>
        <dbReference type="Google" id="ProtNLM"/>
    </source>
</evidence>
<dbReference type="EMBL" id="CAXANX010000007">
    <property type="protein sequence ID" value="CAK9188677.1"/>
    <property type="molecule type" value="Genomic_DNA"/>
</dbReference>
<protein>
    <recommendedName>
        <fullName evidence="6">Lectin</fullName>
    </recommendedName>
</protein>
<dbReference type="InterPro" id="IPR009960">
    <property type="entry name" value="Fruit_body_lectin_fun"/>
</dbReference>
<gene>
    <name evidence="1" type="ORF">CSSPTR1EN2_LOCUS23965</name>
    <name evidence="2" type="ORF">CSSPTR1EN2_LOCUS23966</name>
    <name evidence="3" type="ORF">CSSPTR1EN2_LOCUS24025</name>
    <name evidence="4" type="ORF">CSSPTR1EN2_LOCUS24026</name>
</gene>
<dbReference type="SUPFAM" id="SSF63724">
    <property type="entry name" value="Cytolysin/lectin"/>
    <property type="match status" value="1"/>
</dbReference>
<evidence type="ECO:0000313" key="4">
    <source>
        <dbReference type="EMBL" id="CAK9188738.1"/>
    </source>
</evidence>
<dbReference type="InterPro" id="IPR015926">
    <property type="entry name" value="Cytolysin/lectin"/>
</dbReference>
<reference evidence="3" key="1">
    <citation type="submission" date="2024-02" db="EMBL/GenBank/DDBJ databases">
        <authorList>
            <consortium name="ELIXIR-Norway"/>
            <consortium name="Elixir Norway"/>
        </authorList>
    </citation>
    <scope>NUCLEOTIDE SEQUENCE</scope>
</reference>
<name>A0ABP0T6T7_9BRYO</name>
<comment type="caution">
    <text evidence="3">The sequence shown here is derived from an EMBL/GenBank/DDBJ whole genome shotgun (WGS) entry which is preliminary data.</text>
</comment>
<sequence length="140" mass="16040">MSYTIHATYIQTEPVPGYSVVEETNFREGTWSVNGPEHILTMSASGSSGILRFKSTDDRYFLVALGVHNYKRWCDIVVDAAPTDTAVAIHPEYYNADSPKYQMLWKQLAELEKTTSTGVQIKVQYYKEEEHTLWVRITIN</sequence>
<dbReference type="EMBL" id="CAXANX010000007">
    <property type="protein sequence ID" value="CAK9188678.1"/>
    <property type="molecule type" value="Genomic_DNA"/>
</dbReference>
<organism evidence="3 5">
    <name type="scientific">Sphagnum troendelagicum</name>
    <dbReference type="NCBI Taxonomy" id="128251"/>
    <lineage>
        <taxon>Eukaryota</taxon>
        <taxon>Viridiplantae</taxon>
        <taxon>Streptophyta</taxon>
        <taxon>Embryophyta</taxon>
        <taxon>Bryophyta</taxon>
        <taxon>Sphagnophytina</taxon>
        <taxon>Sphagnopsida</taxon>
        <taxon>Sphagnales</taxon>
        <taxon>Sphagnaceae</taxon>
        <taxon>Sphagnum</taxon>
    </lineage>
</organism>
<dbReference type="Pfam" id="PF07367">
    <property type="entry name" value="FB_lectin"/>
    <property type="match status" value="1"/>
</dbReference>
<evidence type="ECO:0000313" key="3">
    <source>
        <dbReference type="EMBL" id="CAK9188737.1"/>
    </source>
</evidence>
<dbReference type="EMBL" id="CAXANX010000021">
    <property type="protein sequence ID" value="CAK9188737.1"/>
    <property type="molecule type" value="Genomic_DNA"/>
</dbReference>
<keyword evidence="5" id="KW-1185">Reference proteome</keyword>
<accession>A0ABP0T6T7</accession>
<evidence type="ECO:0000313" key="1">
    <source>
        <dbReference type="EMBL" id="CAK9188677.1"/>
    </source>
</evidence>
<dbReference type="Gene3D" id="2.60.270.20">
    <property type="entry name" value="Cytolysin/lectin"/>
    <property type="match status" value="1"/>
</dbReference>